<comment type="similarity">
    <text evidence="1">Belongs to the UPF0065 (bug) family.</text>
</comment>
<evidence type="ECO:0000313" key="3">
    <source>
        <dbReference type="Proteomes" id="UP000192708"/>
    </source>
</evidence>
<keyword evidence="2" id="KW-0675">Receptor</keyword>
<evidence type="ECO:0000313" key="2">
    <source>
        <dbReference type="EMBL" id="SMC30226.1"/>
    </source>
</evidence>
<dbReference type="RefSeq" id="WP_143736050.1">
    <property type="nucleotide sequence ID" value="NZ_FWXJ01000001.1"/>
</dbReference>
<dbReference type="InterPro" id="IPR042100">
    <property type="entry name" value="Bug_dom1"/>
</dbReference>
<accession>A0A1W1Y249</accession>
<dbReference type="Pfam" id="PF03401">
    <property type="entry name" value="TctC"/>
    <property type="match status" value="1"/>
</dbReference>
<dbReference type="EMBL" id="FWXJ01000001">
    <property type="protein sequence ID" value="SMC30226.1"/>
    <property type="molecule type" value="Genomic_DNA"/>
</dbReference>
<gene>
    <name evidence="2" type="ORF">SAMN06296008_10199</name>
</gene>
<dbReference type="InterPro" id="IPR005064">
    <property type="entry name" value="BUG"/>
</dbReference>
<evidence type="ECO:0000256" key="1">
    <source>
        <dbReference type="ARBA" id="ARBA00006987"/>
    </source>
</evidence>
<reference evidence="2 3" key="1">
    <citation type="submission" date="2017-04" db="EMBL/GenBank/DDBJ databases">
        <authorList>
            <person name="Afonso C.L."/>
            <person name="Miller P.J."/>
            <person name="Scott M.A."/>
            <person name="Spackman E."/>
            <person name="Goraichik I."/>
            <person name="Dimitrov K.M."/>
            <person name="Suarez D.L."/>
            <person name="Swayne D.E."/>
        </authorList>
    </citation>
    <scope>NUCLEOTIDE SEQUENCE [LARGE SCALE GENOMIC DNA]</scope>
    <source>
        <strain evidence="2 3">VK13</strain>
    </source>
</reference>
<dbReference type="PANTHER" id="PTHR42928">
    <property type="entry name" value="TRICARBOXYLATE-BINDING PROTEIN"/>
    <property type="match status" value="1"/>
</dbReference>
<dbReference type="CDD" id="cd07012">
    <property type="entry name" value="PBP2_Bug_TTT"/>
    <property type="match status" value="1"/>
</dbReference>
<protein>
    <submittedName>
        <fullName evidence="2">Tripartite-type tricarboxylate transporter, receptor component TctC</fullName>
    </submittedName>
</protein>
<dbReference type="Gene3D" id="3.40.190.150">
    <property type="entry name" value="Bordetella uptake gene, domain 1"/>
    <property type="match status" value="1"/>
</dbReference>
<name>A0A1W1Y249_9BURK</name>
<proteinExistence type="inferred from homology"/>
<dbReference type="SUPFAM" id="SSF53850">
    <property type="entry name" value="Periplasmic binding protein-like II"/>
    <property type="match status" value="1"/>
</dbReference>
<dbReference type="AlphaFoldDB" id="A0A1W1Y249"/>
<dbReference type="OrthoDB" id="8838393at2"/>
<organism evidence="2 3">
    <name type="scientific">Polynucleobacter kasalickyi</name>
    <dbReference type="NCBI Taxonomy" id="1938817"/>
    <lineage>
        <taxon>Bacteria</taxon>
        <taxon>Pseudomonadati</taxon>
        <taxon>Pseudomonadota</taxon>
        <taxon>Betaproteobacteria</taxon>
        <taxon>Burkholderiales</taxon>
        <taxon>Burkholderiaceae</taxon>
        <taxon>Polynucleobacter</taxon>
    </lineage>
</organism>
<dbReference type="PANTHER" id="PTHR42928:SF5">
    <property type="entry name" value="BLR1237 PROTEIN"/>
    <property type="match status" value="1"/>
</dbReference>
<dbReference type="STRING" id="1938817.SAMN06296008_10199"/>
<keyword evidence="3" id="KW-1185">Reference proteome</keyword>
<dbReference type="PIRSF" id="PIRSF017082">
    <property type="entry name" value="YflP"/>
    <property type="match status" value="1"/>
</dbReference>
<dbReference type="Gene3D" id="3.40.190.10">
    <property type="entry name" value="Periplasmic binding protein-like II"/>
    <property type="match status" value="1"/>
</dbReference>
<dbReference type="Proteomes" id="UP000192708">
    <property type="component" value="Unassembled WGS sequence"/>
</dbReference>
<sequence>MKPSINVVVIGSIMRKLKANLALGVVASLLTALSLLSTQSVSAQSISDKPLRIIVPQPPGGGFDFVGRVLADKMATTIGQSIMVENRTGAGTVVGTDYVAKLPADGSTALVGSISNIVMNPWLYKNLPYDPIKDFEPVGFAISYSYTLIGRKGLPFNTLQGLIQYAKENPGKLTYASGGNGTGQHVLPAALWNKAGVDLVHVPYRGAQPAYTDLLGGRVDLFFDLAPTARPHIEAGSVVTLATSGAKRNPNLPNVPTIIETGVANVELESWFGLFLPAKTSPAAINAWRTAMTKAANQADVKERFEKAGGHPISPTTEEVKATIAKDYVRWKNLIADANVKAD</sequence>